<dbReference type="AlphaFoldDB" id="A0AA96F097"/>
<reference evidence="3 5" key="1">
    <citation type="submission" date="2023-09" db="EMBL/GenBank/DDBJ databases">
        <title>Flavobacterium sp. a novel bacteria isolate from Pepper rhizosphere.</title>
        <authorList>
            <person name="Peng Y."/>
            <person name="Lee J."/>
        </authorList>
    </citation>
    <scope>NUCLEOTIDE SEQUENCE</scope>
    <source>
        <strain evidence="3">PMR2A8</strain>
        <strain evidence="4 5">PMTSA4</strain>
    </source>
</reference>
<dbReference type="EMBL" id="CP134890">
    <property type="protein sequence ID" value="WNM21642.1"/>
    <property type="molecule type" value="Genomic_DNA"/>
</dbReference>
<dbReference type="KEGG" id="fcj:RN605_13280"/>
<dbReference type="Proteomes" id="UP001304515">
    <property type="component" value="Chromosome"/>
</dbReference>
<keyword evidence="3" id="KW-0808">Transferase</keyword>
<sequence length="309" mass="37269">MIKLAIVIPYYKLTYFDDTLESLSNQSDKRFKVYIGDDASPENPERLLEIYKDKFEFVYHRFNENLGGTSLAKQWERCIGLTNNEDWIMVLGDDDVLDKTVVASFYKNEKIFYNKTNVIRFATKKIFGSKVKEDDAFTHPIWEDAADAFYRKFNKTSRSSLSEYIFSKETFLKYGFYNYPLAWNSDDRAWLDFSDNKPIYTINESCVYFRISDYNISGKKDNILLKNKSEIQFYKFIVFNKLNYFNNEQKLRLLRRYQAELRRFRSLKISDFFVLLYFYLKYINIRWIQKFFKKIMNKLFNGKRKHGKS</sequence>
<keyword evidence="5" id="KW-1185">Reference proteome</keyword>
<keyword evidence="1" id="KW-0472">Membrane</keyword>
<dbReference type="InterPro" id="IPR029044">
    <property type="entry name" value="Nucleotide-diphossugar_trans"/>
</dbReference>
<evidence type="ECO:0000259" key="2">
    <source>
        <dbReference type="Pfam" id="PF00535"/>
    </source>
</evidence>
<gene>
    <name evidence="4" type="ORF">RN605_13280</name>
    <name evidence="3" type="ORF">RN608_06110</name>
</gene>
<dbReference type="RefSeq" id="WP_313325542.1">
    <property type="nucleotide sequence ID" value="NZ_CP134878.1"/>
</dbReference>
<keyword evidence="1" id="KW-1133">Transmembrane helix</keyword>
<feature type="domain" description="Glycosyltransferase 2-like" evidence="2">
    <location>
        <begin position="6"/>
        <end position="105"/>
    </location>
</feature>
<name>A0AA96F097_9FLAO</name>
<dbReference type="EMBL" id="CP134878">
    <property type="protein sequence ID" value="WNM20252.1"/>
    <property type="molecule type" value="Genomic_DNA"/>
</dbReference>
<proteinExistence type="predicted"/>
<keyword evidence="1" id="KW-0812">Transmembrane</keyword>
<dbReference type="SUPFAM" id="SSF53448">
    <property type="entry name" value="Nucleotide-diphospho-sugar transferases"/>
    <property type="match status" value="1"/>
</dbReference>
<dbReference type="Gene3D" id="3.90.550.10">
    <property type="entry name" value="Spore Coat Polysaccharide Biosynthesis Protein SpsA, Chain A"/>
    <property type="match status" value="1"/>
</dbReference>
<dbReference type="InterPro" id="IPR001173">
    <property type="entry name" value="Glyco_trans_2-like"/>
</dbReference>
<accession>A0AA96F097</accession>
<dbReference type="Pfam" id="PF00535">
    <property type="entry name" value="Glycos_transf_2"/>
    <property type="match status" value="1"/>
</dbReference>
<evidence type="ECO:0000313" key="5">
    <source>
        <dbReference type="Proteomes" id="UP001304515"/>
    </source>
</evidence>
<evidence type="ECO:0000313" key="4">
    <source>
        <dbReference type="EMBL" id="WNM21642.1"/>
    </source>
</evidence>
<dbReference type="EC" id="2.4.-.-" evidence="3"/>
<dbReference type="CDD" id="cd00761">
    <property type="entry name" value="Glyco_tranf_GTA_type"/>
    <property type="match status" value="1"/>
</dbReference>
<evidence type="ECO:0000256" key="1">
    <source>
        <dbReference type="SAM" id="Phobius"/>
    </source>
</evidence>
<accession>A0AA96J4C1</accession>
<organism evidence="3">
    <name type="scientific">Flavobacterium capsici</name>
    <dbReference type="NCBI Taxonomy" id="3075618"/>
    <lineage>
        <taxon>Bacteria</taxon>
        <taxon>Pseudomonadati</taxon>
        <taxon>Bacteroidota</taxon>
        <taxon>Flavobacteriia</taxon>
        <taxon>Flavobacteriales</taxon>
        <taxon>Flavobacteriaceae</taxon>
        <taxon>Flavobacterium</taxon>
    </lineage>
</organism>
<evidence type="ECO:0000313" key="3">
    <source>
        <dbReference type="EMBL" id="WNM20252.1"/>
    </source>
</evidence>
<keyword evidence="3" id="KW-0328">Glycosyltransferase</keyword>
<protein>
    <submittedName>
        <fullName evidence="3">Glycosyltransferase family 2 protein</fullName>
        <ecNumber evidence="3">2.4.-.-</ecNumber>
    </submittedName>
</protein>
<dbReference type="GO" id="GO:0016757">
    <property type="term" value="F:glycosyltransferase activity"/>
    <property type="evidence" value="ECO:0007669"/>
    <property type="project" value="UniProtKB-KW"/>
</dbReference>
<feature type="transmembrane region" description="Helical" evidence="1">
    <location>
        <begin position="272"/>
        <end position="288"/>
    </location>
</feature>